<organism evidence="1 2">
    <name type="scientific">Rugamonas fusca</name>
    <dbReference type="NCBI Taxonomy" id="2758568"/>
    <lineage>
        <taxon>Bacteria</taxon>
        <taxon>Pseudomonadati</taxon>
        <taxon>Pseudomonadota</taxon>
        <taxon>Betaproteobacteria</taxon>
        <taxon>Burkholderiales</taxon>
        <taxon>Oxalobacteraceae</taxon>
        <taxon>Telluria group</taxon>
        <taxon>Rugamonas</taxon>
    </lineage>
</organism>
<dbReference type="InterPro" id="IPR009241">
    <property type="entry name" value="HigB-like"/>
</dbReference>
<dbReference type="Pfam" id="PF05973">
    <property type="entry name" value="Gp49"/>
    <property type="match status" value="1"/>
</dbReference>
<keyword evidence="2" id="KW-1185">Reference proteome</keyword>
<dbReference type="PANTHER" id="PTHR41791:SF1">
    <property type="entry name" value="SSL7039 PROTEIN"/>
    <property type="match status" value="1"/>
</dbReference>
<dbReference type="Proteomes" id="UP000566711">
    <property type="component" value="Unassembled WGS sequence"/>
</dbReference>
<dbReference type="PANTHER" id="PTHR41791">
    <property type="entry name" value="SSL7039 PROTEIN"/>
    <property type="match status" value="1"/>
</dbReference>
<dbReference type="RefSeq" id="WP_182218130.1">
    <property type="nucleotide sequence ID" value="NZ_JACEZS010000010.1"/>
</dbReference>
<evidence type="ECO:0000313" key="2">
    <source>
        <dbReference type="Proteomes" id="UP000566711"/>
    </source>
</evidence>
<name>A0A7W2EHZ0_9BURK</name>
<dbReference type="PIRSF" id="PIRSF028744">
    <property type="entry name" value="Addict_mod_HI1419"/>
    <property type="match status" value="1"/>
</dbReference>
<sequence length="113" mass="12778">MYSILHYLDVHGKDHFQDWLDGLRDREAKIAILRRVARLSFGLAGDRHSVRGGIQELRIDVGSGYRVYFAYVGKTAVLLTCGGTKRTQANDIATAIEMFRDWKNRNGKASSFS</sequence>
<reference evidence="1 2" key="1">
    <citation type="submission" date="2020-07" db="EMBL/GenBank/DDBJ databases">
        <title>Novel species isolated from subtropical streams in China.</title>
        <authorList>
            <person name="Lu H."/>
        </authorList>
    </citation>
    <scope>NUCLEOTIDE SEQUENCE [LARGE SCALE GENOMIC DNA]</scope>
    <source>
        <strain evidence="1 2">FT3S</strain>
    </source>
</reference>
<dbReference type="EMBL" id="JACEZS010000010">
    <property type="protein sequence ID" value="MBA5606238.1"/>
    <property type="molecule type" value="Genomic_DNA"/>
</dbReference>
<comment type="caution">
    <text evidence="1">The sequence shown here is derived from an EMBL/GenBank/DDBJ whole genome shotgun (WGS) entry which is preliminary data.</text>
</comment>
<dbReference type="AlphaFoldDB" id="A0A7W2EHZ0"/>
<proteinExistence type="predicted"/>
<dbReference type="NCBIfam" id="TIGR02683">
    <property type="entry name" value="upstrm_HI1419"/>
    <property type="match status" value="1"/>
</dbReference>
<evidence type="ECO:0000313" key="1">
    <source>
        <dbReference type="EMBL" id="MBA5606238.1"/>
    </source>
</evidence>
<accession>A0A7W2EHZ0</accession>
<dbReference type="InterPro" id="IPR014056">
    <property type="entry name" value="TypeIITA-like_toxin_pred"/>
</dbReference>
<protein>
    <submittedName>
        <fullName evidence="1">Type II toxin-antitoxin system RelE/ParE family toxin</fullName>
    </submittedName>
</protein>
<gene>
    <name evidence="1" type="ORF">H3H36_12825</name>
</gene>